<feature type="transmembrane region" description="Helical" evidence="8">
    <location>
        <begin position="1735"/>
        <end position="1761"/>
    </location>
</feature>
<evidence type="ECO:0000313" key="10">
    <source>
        <dbReference type="EMBL" id="CAD7272484.1"/>
    </source>
</evidence>
<dbReference type="PROSITE" id="PS50095">
    <property type="entry name" value="PLAT"/>
    <property type="match status" value="1"/>
</dbReference>
<dbReference type="GO" id="GO:0050982">
    <property type="term" value="P:detection of mechanical stimulus"/>
    <property type="evidence" value="ECO:0007669"/>
    <property type="project" value="TreeGrafter"/>
</dbReference>
<evidence type="ECO:0000256" key="6">
    <source>
        <dbReference type="ARBA" id="ARBA00023136"/>
    </source>
</evidence>
<dbReference type="Gene3D" id="2.60.60.20">
    <property type="entry name" value="PLAT/LH2 domain"/>
    <property type="match status" value="1"/>
</dbReference>
<dbReference type="EMBL" id="OA882072">
    <property type="protein sequence ID" value="CAD7272484.1"/>
    <property type="molecule type" value="Genomic_DNA"/>
</dbReference>
<feature type="transmembrane region" description="Helical" evidence="8">
    <location>
        <begin position="1638"/>
        <end position="1658"/>
    </location>
</feature>
<dbReference type="SMART" id="SM00308">
    <property type="entry name" value="LH2"/>
    <property type="match status" value="1"/>
</dbReference>
<comment type="subcellular location">
    <subcellularLocation>
        <location evidence="1">Membrane</location>
        <topology evidence="1">Multi-pass membrane protein</topology>
    </subcellularLocation>
</comment>
<feature type="transmembrane region" description="Helical" evidence="8">
    <location>
        <begin position="838"/>
        <end position="858"/>
    </location>
</feature>
<dbReference type="PANTHER" id="PTHR10877:SF150">
    <property type="entry name" value="REJ DOMAIN-CONTAINING PROTEIN"/>
    <property type="match status" value="1"/>
</dbReference>
<keyword evidence="4" id="KW-0732">Signal</keyword>
<dbReference type="InterPro" id="IPR013122">
    <property type="entry name" value="PKD1_2_channel"/>
</dbReference>
<dbReference type="InterPro" id="IPR036392">
    <property type="entry name" value="PLAT/LH2_dom_sf"/>
</dbReference>
<dbReference type="Pfam" id="PF01477">
    <property type="entry name" value="PLAT"/>
    <property type="match status" value="1"/>
</dbReference>
<evidence type="ECO:0000256" key="2">
    <source>
        <dbReference type="ARBA" id="ARBA00007200"/>
    </source>
</evidence>
<keyword evidence="11" id="KW-1185">Reference proteome</keyword>
<feature type="transmembrane region" description="Helical" evidence="8">
    <location>
        <begin position="1051"/>
        <end position="1072"/>
    </location>
</feature>
<dbReference type="GO" id="GO:0005262">
    <property type="term" value="F:calcium channel activity"/>
    <property type="evidence" value="ECO:0007669"/>
    <property type="project" value="TreeGrafter"/>
</dbReference>
<dbReference type="InterPro" id="IPR002859">
    <property type="entry name" value="PKD/REJ-like"/>
</dbReference>
<dbReference type="Pfam" id="PF08016">
    <property type="entry name" value="PKD_channel"/>
    <property type="match status" value="1"/>
</dbReference>
<feature type="transmembrane region" description="Helical" evidence="8">
    <location>
        <begin position="1092"/>
        <end position="1114"/>
    </location>
</feature>
<dbReference type="Proteomes" id="UP000678499">
    <property type="component" value="Unassembled WGS sequence"/>
</dbReference>
<dbReference type="InterPro" id="IPR001024">
    <property type="entry name" value="PLAT/LH2_dom"/>
</dbReference>
<feature type="domain" description="PLAT" evidence="9">
    <location>
        <begin position="883"/>
        <end position="1005"/>
    </location>
</feature>
<keyword evidence="3 8" id="KW-0812">Transmembrane</keyword>
<organism evidence="10">
    <name type="scientific">Notodromas monacha</name>
    <dbReference type="NCBI Taxonomy" id="399045"/>
    <lineage>
        <taxon>Eukaryota</taxon>
        <taxon>Metazoa</taxon>
        <taxon>Ecdysozoa</taxon>
        <taxon>Arthropoda</taxon>
        <taxon>Crustacea</taxon>
        <taxon>Oligostraca</taxon>
        <taxon>Ostracoda</taxon>
        <taxon>Podocopa</taxon>
        <taxon>Podocopida</taxon>
        <taxon>Cypridocopina</taxon>
        <taxon>Cypridoidea</taxon>
        <taxon>Cyprididae</taxon>
        <taxon>Notodromas</taxon>
    </lineage>
</organism>
<gene>
    <name evidence="10" type="ORF">NMOB1V02_LOCUS413</name>
</gene>
<name>A0A7R9G816_9CRUS</name>
<evidence type="ECO:0000256" key="5">
    <source>
        <dbReference type="ARBA" id="ARBA00022989"/>
    </source>
</evidence>
<dbReference type="InterPro" id="IPR046791">
    <property type="entry name" value="Polycystin_dom"/>
</dbReference>
<dbReference type="GO" id="GO:0016020">
    <property type="term" value="C:membrane"/>
    <property type="evidence" value="ECO:0007669"/>
    <property type="project" value="UniProtKB-SubCell"/>
</dbReference>
<evidence type="ECO:0000256" key="8">
    <source>
        <dbReference type="SAM" id="Phobius"/>
    </source>
</evidence>
<evidence type="ECO:0000256" key="3">
    <source>
        <dbReference type="ARBA" id="ARBA00022692"/>
    </source>
</evidence>
<evidence type="ECO:0000313" key="11">
    <source>
        <dbReference type="Proteomes" id="UP000678499"/>
    </source>
</evidence>
<feature type="transmembrane region" description="Helical" evidence="8">
    <location>
        <begin position="1585"/>
        <end position="1606"/>
    </location>
</feature>
<dbReference type="SUPFAM" id="SSF49723">
    <property type="entry name" value="Lipase/lipooxygenase domain (PLAT/LH2 domain)"/>
    <property type="match status" value="1"/>
</dbReference>
<dbReference type="OrthoDB" id="444119at2759"/>
<comment type="caution">
    <text evidence="7">Lacks conserved residue(s) required for the propagation of feature annotation.</text>
</comment>
<evidence type="ECO:0000259" key="9">
    <source>
        <dbReference type="PROSITE" id="PS50095"/>
    </source>
</evidence>
<proteinExistence type="inferred from homology"/>
<comment type="similarity">
    <text evidence="2">Belongs to the polycystin family.</text>
</comment>
<dbReference type="EMBL" id="CAJPEX010000035">
    <property type="protein sequence ID" value="CAG0912636.1"/>
    <property type="molecule type" value="Genomic_DNA"/>
</dbReference>
<feature type="transmembrane region" description="Helical" evidence="8">
    <location>
        <begin position="1678"/>
        <end position="1699"/>
    </location>
</feature>
<evidence type="ECO:0000256" key="4">
    <source>
        <dbReference type="ARBA" id="ARBA00022729"/>
    </source>
</evidence>
<dbReference type="Pfam" id="PF02010">
    <property type="entry name" value="REJ"/>
    <property type="match status" value="1"/>
</dbReference>
<dbReference type="InterPro" id="IPR000434">
    <property type="entry name" value="PC1"/>
</dbReference>
<dbReference type="Pfam" id="PF20519">
    <property type="entry name" value="Polycystin_dom"/>
    <property type="match status" value="1"/>
</dbReference>
<reference evidence="10" key="1">
    <citation type="submission" date="2020-11" db="EMBL/GenBank/DDBJ databases">
        <authorList>
            <person name="Tran Van P."/>
        </authorList>
    </citation>
    <scope>NUCLEOTIDE SEQUENCE</scope>
</reference>
<feature type="transmembrane region" description="Helical" evidence="8">
    <location>
        <begin position="1548"/>
        <end position="1573"/>
    </location>
</feature>
<dbReference type="PRINTS" id="PR00500">
    <property type="entry name" value="POLYCYSTIN1"/>
</dbReference>
<dbReference type="InterPro" id="IPR051223">
    <property type="entry name" value="Polycystin"/>
</dbReference>
<keyword evidence="6 8" id="KW-0472">Membrane</keyword>
<keyword evidence="5 8" id="KW-1133">Transmembrane helix</keyword>
<dbReference type="PANTHER" id="PTHR10877">
    <property type="entry name" value="POLYCYSTIN FAMILY MEMBER"/>
    <property type="match status" value="1"/>
</dbReference>
<accession>A0A7R9G816</accession>
<evidence type="ECO:0000256" key="7">
    <source>
        <dbReference type="PROSITE-ProRule" id="PRU00152"/>
    </source>
</evidence>
<protein>
    <recommendedName>
        <fullName evidence="9">PLAT domain-containing protein</fullName>
    </recommendedName>
</protein>
<feature type="transmembrane region" description="Helical" evidence="8">
    <location>
        <begin position="1282"/>
        <end position="1304"/>
    </location>
</feature>
<sequence length="1866" mass="206180">MSKDDRSTISFLDIEILPGGLAPLEVGVSCLPETSCLPPSADGILINLDAGRFLAKGICTRSCDAFTVLSYSWTVTIDKGNDDLEVLQANDAVKFPYGTQNEDLLLAPEFFKYLYVASPILWKFRLRLTLTDTATNNYGFSEFYLAVNRPPSPGTCSCQASYFPFICIRTVLTCTCTGWTDPEAIGIRSYQFIARRTDITDRLVQVILDPTARPETQFLPSPGSYNFTCTIIDSSGGLITVPVPVVYSTTNPTTGAKTTQTASVFDIVAPTAAELQDMEKEGLLDSLVSSNPSLSDMVLSVKLSMLQSSITLTEISGTSASSTGSSELTSAIDSMSSTLATAGESLLTVNMASPQQMTSAAMQVSGLFSAVPAGSPAVAAISPSLLLAASAIFENIGNSLESGTATFSKQTLTSFLTAAMTTMDVTAGVSSSVGGCDQNPPNPDLSQCPKSQIGSVQIDEAFPPPINTVVSPNRTIQECCAVLSQKNQGLGSAATSMQRTTGLITAALTNTIAVGEKVNLSPVPGTTIQVMKESPANLPGKPVEIQGSSFKMPESMDLGALTGGRPVGLAAVVMDKNPLVGENTASDKMSPGSGVVSFDLSDETGKPIKIENVEPGIEIMSPLPRSAEKQQQLDVEALRCVNATTAGVSNKTERVLYSTILPSPSSDFSFVEIRMEDFSEPPPGLHYIIGRTMKPSLIKGYFEPGNVARIADLQRMDEFYVNVLTWPNGTGPIHVGLFELKDGLVLEEVIKQSNWDNLPSFFKANFSKNYCVRVTDGGVNYFNGTGWNNRGIKVKAITPTGIVFTTSHLSTFGSGFFVQPNAIDFSSVFAKAGFDDNLTIYLTLIFTFIIYIVLLVWARINDRRDVQQLGALPLSDNKPGQKYFYEMLVVTGDQNSAATNSSVSFIISGDGDETDIRTFGRPDKGPRKFFRRGATDAFVLAVDRPLGDLQFIRIWHDCSGIGTFCSWFCNSISIRDVQTGKRFDFIVNNWLSPTDRDGEVDRLISIAGDEDRKQFGYLFDTQKTRNLRDNHLWFSVFTRPPRSRYTRVQRVSTCMALLYLSMLANAMWYGTVPDQPGSGGVKFGPFSISQEQIGVGMMSNLVVLPPSLLIVFLFRKARPRKLRKSRIDQALQNQGGVSGKAGNGEETIYLAVVVQHCGLDSLPGLYCCLDFLHLGIWNYIRERKMHQMGHSTDDWVLLVNPLRSAFEGNVMVLAMIFSAICKTEPDDDDADEDEEDPTVHWDETLLSDTGPLKKKTLGGPAAGIDAARLAATREKRQKEQQVWAAMKDILFYSLYIWILIAISYNNRDPNAGLLKINFENTFINPIRLNASDRFSKVQNMGAFWKWVEEVLVSSMRAPVWYNGDRPFGLQGFLSDYSNRMLGFGIMRQIRIKPDSCTVPVMMRKSNFTGCSNLMNLIHEDKLSYCTEWRKASPAVSESDCDWSEFKYSKGSKYKSLPHIGRIDTYSGGGYTFVFQGRESEIRSRLIKLRDNQWLNSRTRAVIIEFATYNAQVNLFTVAKIIIEAIPGGGLFPDWRFDGIRLMRHFEGFGMVALVCEVAFAVFTLYFTVVAFKAMCKNRKAFFSSYWSYLELAQLAMSYTAIVLYIVRHLQTNEILEQFSETLGNAYIPMQHVASVDELFGYFIAFLLFAAMISLLKLLKFNKSIGMLSATMRHCFDDLMGFGTVFLIFLAAFVILFHLFLSQHIYEWHTIVSSFETAFSIMLGKFEFGQILETNLFAGIAFFFFNVAMSIIMINLLMTIIINSFETAKQMAENTAKDHEVVDFMIERMKVFMGMANAPGGSVGPTTDSSRVRGTLLEPQNPEDMKEFPQKVDQMLDRINNVYFDGALDLNNKAWLKGMLKKDRTDS</sequence>
<evidence type="ECO:0000256" key="1">
    <source>
        <dbReference type="ARBA" id="ARBA00004141"/>
    </source>
</evidence>